<dbReference type="PANTHER" id="PTHR46766">
    <property type="entry name" value="GLUTAMINE-RICH PROTEIN 2"/>
    <property type="match status" value="1"/>
</dbReference>
<keyword evidence="3" id="KW-0812">Transmembrane</keyword>
<dbReference type="RefSeq" id="WP_065287898.1">
    <property type="nucleotide sequence ID" value="NZ_LFOE01000009.1"/>
</dbReference>
<keyword evidence="3" id="KW-1133">Transmembrane helix</keyword>
<dbReference type="OrthoDB" id="4753487at2"/>
<protein>
    <recommendedName>
        <fullName evidence="8">PPE family protein</fullName>
    </recommendedName>
</protein>
<dbReference type="InterPro" id="IPR043641">
    <property type="entry name" value="PPE-PPW_C"/>
</dbReference>
<reference evidence="6 7" key="1">
    <citation type="submission" date="2015-06" db="EMBL/GenBank/DDBJ databases">
        <title>Genome sequence of Mycobacterium kumamotonense strain Roo.</title>
        <authorList>
            <person name="Greninger A.L."/>
            <person name="Cunningham G."/>
            <person name="Miller S."/>
        </authorList>
    </citation>
    <scope>NUCLEOTIDE SEQUENCE [LARGE SCALE GENOMIC DNA]</scope>
    <source>
        <strain evidence="6 7">Roo</strain>
    </source>
</reference>
<dbReference type="STRING" id="354243.BST28_10075"/>
<keyword evidence="7" id="KW-1185">Reference proteome</keyword>
<feature type="compositionally biased region" description="Basic and acidic residues" evidence="2">
    <location>
        <begin position="478"/>
        <end position="487"/>
    </location>
</feature>
<name>A0A1B8SH63_9MYCO</name>
<dbReference type="Pfam" id="PF00823">
    <property type="entry name" value="PPE"/>
    <property type="match status" value="1"/>
</dbReference>
<comment type="similarity">
    <text evidence="1">Belongs to the mycobacterial PPE family.</text>
</comment>
<dbReference type="Pfam" id="PF18878">
    <property type="entry name" value="PPE-PPW"/>
    <property type="match status" value="1"/>
</dbReference>
<evidence type="ECO:0000259" key="4">
    <source>
        <dbReference type="Pfam" id="PF00823"/>
    </source>
</evidence>
<gene>
    <name evidence="6" type="ORF">ACT18_08840</name>
</gene>
<dbReference type="FunFam" id="1.20.1260.20:FF:000001">
    <property type="entry name" value="PPE family protein PPE41"/>
    <property type="match status" value="1"/>
</dbReference>
<proteinExistence type="inferred from homology"/>
<evidence type="ECO:0008006" key="8">
    <source>
        <dbReference type="Google" id="ProtNLM"/>
    </source>
</evidence>
<dbReference type="Gene3D" id="1.20.1260.20">
    <property type="entry name" value="PPE superfamily"/>
    <property type="match status" value="1"/>
</dbReference>
<feature type="transmembrane region" description="Helical" evidence="3">
    <location>
        <begin position="223"/>
        <end position="242"/>
    </location>
</feature>
<sequence>MSAPVWIASPPEVHSALLSSGPGPGPLLSAAGVWNALSVEYATVADELTALLGAVQGGAWQGPSAEQYLAAHVPYLAWLGKASADSAGVAAQHEVAASAYTTALASMPTLAELAANHMTHGVLVATNFFGINTIPIALNEADYVRMWIQAATTMSTYQAVSGAALASAPRPVQAPPVVKADSAQPAADTPVGSDFFTQLFNQLGQLLQDPAGVIREILGGGPAALTTWFPLLFFIAYEAFFIPFGFTFWGVVLSAPAFLPIILGAALSQLPTMGEPGVDDTDEPMTPVSVAPSERPIAVVTGFASGIATPGAPAVSGAPAAPAVAPPPPATGVLGFGYLMGGTDPGTGLGPTLTDRNKAQAPASRVPAAAVGVTASARDKARARRRRRAVLHDHADEYMDMDSGPAGPVEQPAASGSDRGAGALGFAGTVGKRSTSTASGLATLADDGFGGGPSVPMLPDTWSENDRGGPESESPVEVSKEEKGVRR</sequence>
<evidence type="ECO:0000256" key="3">
    <source>
        <dbReference type="SAM" id="Phobius"/>
    </source>
</evidence>
<keyword evidence="3" id="KW-0472">Membrane</keyword>
<evidence type="ECO:0000256" key="2">
    <source>
        <dbReference type="SAM" id="MobiDB-lite"/>
    </source>
</evidence>
<feature type="transmembrane region" description="Helical" evidence="3">
    <location>
        <begin position="248"/>
        <end position="267"/>
    </location>
</feature>
<accession>A0A1B8SH63</accession>
<evidence type="ECO:0000313" key="6">
    <source>
        <dbReference type="EMBL" id="OBY32069.1"/>
    </source>
</evidence>
<evidence type="ECO:0000313" key="7">
    <source>
        <dbReference type="Proteomes" id="UP000092668"/>
    </source>
</evidence>
<feature type="compositionally biased region" description="Low complexity" evidence="2">
    <location>
        <begin position="361"/>
        <end position="371"/>
    </location>
</feature>
<evidence type="ECO:0000256" key="1">
    <source>
        <dbReference type="ARBA" id="ARBA00010652"/>
    </source>
</evidence>
<dbReference type="PATRIC" id="fig|354243.3.peg.1841"/>
<evidence type="ECO:0000259" key="5">
    <source>
        <dbReference type="Pfam" id="PF18878"/>
    </source>
</evidence>
<dbReference type="InterPro" id="IPR038332">
    <property type="entry name" value="PPE_sf"/>
</dbReference>
<organism evidence="6 7">
    <name type="scientific">Mycolicibacter kumamotonensis</name>
    <dbReference type="NCBI Taxonomy" id="354243"/>
    <lineage>
        <taxon>Bacteria</taxon>
        <taxon>Bacillati</taxon>
        <taxon>Actinomycetota</taxon>
        <taxon>Actinomycetes</taxon>
        <taxon>Mycobacteriales</taxon>
        <taxon>Mycobacteriaceae</taxon>
        <taxon>Mycolicibacter</taxon>
    </lineage>
</organism>
<feature type="region of interest" description="Disordered" evidence="2">
    <location>
        <begin position="361"/>
        <end position="487"/>
    </location>
</feature>
<feature type="domain" description="PPE" evidence="4">
    <location>
        <begin position="6"/>
        <end position="168"/>
    </location>
</feature>
<dbReference type="Proteomes" id="UP000092668">
    <property type="component" value="Unassembled WGS sequence"/>
</dbReference>
<dbReference type="PANTHER" id="PTHR46766:SF1">
    <property type="entry name" value="GLUTAMINE-RICH PROTEIN 2"/>
    <property type="match status" value="1"/>
</dbReference>
<comment type="caution">
    <text evidence="6">The sequence shown here is derived from an EMBL/GenBank/DDBJ whole genome shotgun (WGS) entry which is preliminary data.</text>
</comment>
<dbReference type="AlphaFoldDB" id="A0A1B8SH63"/>
<dbReference type="GO" id="GO:0052572">
    <property type="term" value="P:response to host immune response"/>
    <property type="evidence" value="ECO:0007669"/>
    <property type="project" value="TreeGrafter"/>
</dbReference>
<dbReference type="EMBL" id="LFOE01000009">
    <property type="protein sequence ID" value="OBY32069.1"/>
    <property type="molecule type" value="Genomic_DNA"/>
</dbReference>
<dbReference type="InterPro" id="IPR000030">
    <property type="entry name" value="PPE_dom"/>
</dbReference>
<dbReference type="SUPFAM" id="SSF140459">
    <property type="entry name" value="PE/PPE dimer-like"/>
    <property type="match status" value="1"/>
</dbReference>
<feature type="domain" description="PPE-PPW subfamily C-terminal" evidence="5">
    <location>
        <begin position="417"/>
        <end position="462"/>
    </location>
</feature>